<organism evidence="2 3">
    <name type="scientific">Lentilactobacillus otakiensis DSM 19908 = JCM 15040</name>
    <dbReference type="NCBI Taxonomy" id="1423780"/>
    <lineage>
        <taxon>Bacteria</taxon>
        <taxon>Bacillati</taxon>
        <taxon>Bacillota</taxon>
        <taxon>Bacilli</taxon>
        <taxon>Lactobacillales</taxon>
        <taxon>Lactobacillaceae</taxon>
        <taxon>Lentilactobacillus</taxon>
    </lineage>
</organism>
<evidence type="ECO:0000256" key="1">
    <source>
        <dbReference type="SAM" id="MobiDB-lite"/>
    </source>
</evidence>
<dbReference type="Proteomes" id="UP000016361">
    <property type="component" value="Unassembled WGS sequence"/>
</dbReference>
<reference evidence="3" key="1">
    <citation type="journal article" date="2013" name="Genome Announc.">
        <title>Draft Genome Sequence of D-Branched-Chain Amino Acid Producer Lactobacillus otakiensis JCM 15040T, Isolated from a Traditional Japanese Pickle.</title>
        <authorList>
            <person name="Doi K."/>
            <person name="Mori K."/>
            <person name="Mutaguchi Y."/>
            <person name="Tashiro K."/>
            <person name="Fujino Y."/>
            <person name="Ohmori T."/>
            <person name="Kuhara S."/>
            <person name="Ohshima T."/>
        </authorList>
    </citation>
    <scope>NUCLEOTIDE SEQUENCE [LARGE SCALE GENOMIC DNA]</scope>
    <source>
        <strain evidence="3">JCM 15040</strain>
    </source>
</reference>
<evidence type="ECO:0000313" key="2">
    <source>
        <dbReference type="EMBL" id="GAD17496.1"/>
    </source>
</evidence>
<comment type="caution">
    <text evidence="2">The sequence shown here is derived from an EMBL/GenBank/DDBJ whole genome shotgun (WGS) entry which is preliminary data.</text>
</comment>
<protein>
    <submittedName>
        <fullName evidence="2">Uncharacterized protein</fullName>
    </submittedName>
</protein>
<sequence>MVGITTLKRGHHLMRGNEARTHHHRKQNGDDKHHQND</sequence>
<feature type="compositionally biased region" description="Basic and acidic residues" evidence="1">
    <location>
        <begin position="27"/>
        <end position="37"/>
    </location>
</feature>
<accession>S4NNU3</accession>
<gene>
    <name evidence="2" type="ORF">LOT_2034</name>
</gene>
<keyword evidence="3" id="KW-1185">Reference proteome</keyword>
<name>S4NNU3_9LACO</name>
<dbReference type="AlphaFoldDB" id="S4NNU3"/>
<feature type="region of interest" description="Disordered" evidence="1">
    <location>
        <begin position="1"/>
        <end position="37"/>
    </location>
</feature>
<proteinExistence type="predicted"/>
<dbReference type="EMBL" id="BASH01000008">
    <property type="protein sequence ID" value="GAD17496.1"/>
    <property type="molecule type" value="Genomic_DNA"/>
</dbReference>
<evidence type="ECO:0000313" key="3">
    <source>
        <dbReference type="Proteomes" id="UP000016361"/>
    </source>
</evidence>